<keyword evidence="1" id="KW-0812">Transmembrane</keyword>
<organism evidence="3">
    <name type="scientific">Picea sitchensis</name>
    <name type="common">Sitka spruce</name>
    <name type="synonym">Pinus sitchensis</name>
    <dbReference type="NCBI Taxonomy" id="3332"/>
    <lineage>
        <taxon>Eukaryota</taxon>
        <taxon>Viridiplantae</taxon>
        <taxon>Streptophyta</taxon>
        <taxon>Embryophyta</taxon>
        <taxon>Tracheophyta</taxon>
        <taxon>Spermatophyta</taxon>
        <taxon>Pinopsida</taxon>
        <taxon>Pinidae</taxon>
        <taxon>Conifers I</taxon>
        <taxon>Pinales</taxon>
        <taxon>Pinaceae</taxon>
        <taxon>Picea</taxon>
    </lineage>
</organism>
<evidence type="ECO:0000256" key="1">
    <source>
        <dbReference type="SAM" id="Phobius"/>
    </source>
</evidence>
<keyword evidence="2" id="KW-0732">Signal</keyword>
<proteinExistence type="evidence at transcript level"/>
<name>D5A945_PICSI</name>
<evidence type="ECO:0008006" key="4">
    <source>
        <dbReference type="Google" id="ProtNLM"/>
    </source>
</evidence>
<feature type="chain" id="PRO_5003068154" description="SPARK domain-containing protein" evidence="2">
    <location>
        <begin position="29"/>
        <end position="393"/>
    </location>
</feature>
<dbReference type="AlphaFoldDB" id="D5A945"/>
<feature type="transmembrane region" description="Helical" evidence="1">
    <location>
        <begin position="347"/>
        <end position="368"/>
    </location>
</feature>
<dbReference type="EMBL" id="BT122700">
    <property type="protein sequence ID" value="ADE76064.1"/>
    <property type="molecule type" value="mRNA"/>
</dbReference>
<evidence type="ECO:0000256" key="2">
    <source>
        <dbReference type="SAM" id="SignalP"/>
    </source>
</evidence>
<reference evidence="3" key="1">
    <citation type="submission" date="2010-04" db="EMBL/GenBank/DDBJ databases">
        <authorList>
            <person name="Reid K.E."/>
            <person name="Liao N."/>
            <person name="Chan S."/>
            <person name="Docking R."/>
            <person name="Taylor G."/>
            <person name="Moore R."/>
            <person name="Mayo M."/>
            <person name="Munro S."/>
            <person name="King J."/>
            <person name="Yanchuk A."/>
            <person name="Holt R."/>
            <person name="Jones S."/>
            <person name="Marra M."/>
            <person name="Ritland C.E."/>
            <person name="Ritland K."/>
            <person name="Bohlmann J."/>
        </authorList>
    </citation>
    <scope>NUCLEOTIDE SEQUENCE</scope>
    <source>
        <tissue evidence="3">Buds collected with no treatment. Collection October 2007</tissue>
    </source>
</reference>
<keyword evidence="1" id="KW-0472">Membrane</keyword>
<protein>
    <recommendedName>
        <fullName evidence="4">SPARK domain-containing protein</fullName>
    </recommendedName>
</protein>
<evidence type="ECO:0000313" key="3">
    <source>
        <dbReference type="EMBL" id="ADE76064.1"/>
    </source>
</evidence>
<accession>D5A945</accession>
<keyword evidence="1" id="KW-1133">Transmembrane helix</keyword>
<feature type="signal peptide" evidence="2">
    <location>
        <begin position="1"/>
        <end position="28"/>
    </location>
</feature>
<sequence length="393" mass="43371">MTGNLHRNSMKFMLAFVTIWTWTSQLESSSLPLPDSVQVSCNQKVESIALLPLWSQKVVLKEVGEEYAKHNATECNVFRGSETCFAPPDYSDYIKSCDSRNKPVDCAFQPFLTKGSEDLLLGLQQYVGAEGVMDCADCQDNFEKFWCAVNTPPCGTIDKVLDEILPLIPSITSEKFSATISLQQALPHIIQAASLGFPCKKMCRAVMDSCGCAQQPTFGEVIDAIQVGGNPNATITMGLSTKELFHLIWDKHVCDLFSEESFPGFSGLCVYSYQTSRCNWCNRVQGSESLHKKFVEQGVLQLSKMVFSLLQGGLREILLAVDNKKQENSHIVQATSPSIHRKTTGHAGAVLLVVVFVALIVFSFVATVKLSQNRQIPPQYVDLSGMGYTPPML</sequence>